<feature type="transmembrane region" description="Helical" evidence="1">
    <location>
        <begin position="95"/>
        <end position="112"/>
    </location>
</feature>
<organism evidence="2">
    <name type="scientific">uncultured Aureispira sp</name>
    <dbReference type="NCBI Taxonomy" id="1331704"/>
    <lineage>
        <taxon>Bacteria</taxon>
        <taxon>Pseudomonadati</taxon>
        <taxon>Bacteroidota</taxon>
        <taxon>Saprospiria</taxon>
        <taxon>Saprospirales</taxon>
        <taxon>Saprospiraceae</taxon>
        <taxon>Aureispira</taxon>
        <taxon>environmental samples</taxon>
    </lineage>
</organism>
<sequence length="150" mass="17036">MSIIEWHNRLSSKIRGALLFFILLTILDNSTLFNIPISDTFPFSSNLSTWLSSLVMGIGFTDSFSFHLITVHLMLIVLLFGVIKDPFRNIWALRFTLFASFFIIFATNYQIIEPSNSSSVLLNGTFQSIKLIPLLLAHQWTKQLAIPALI</sequence>
<name>A0A6S6UDH3_9BACT</name>
<keyword evidence="1" id="KW-1133">Transmembrane helix</keyword>
<evidence type="ECO:0000256" key="1">
    <source>
        <dbReference type="SAM" id="Phobius"/>
    </source>
</evidence>
<accession>A0A6S6UDH3</accession>
<evidence type="ECO:0000313" key="2">
    <source>
        <dbReference type="EMBL" id="CAA6829888.1"/>
    </source>
</evidence>
<keyword evidence="1" id="KW-0812">Transmembrane</keyword>
<keyword evidence="1" id="KW-0472">Membrane</keyword>
<dbReference type="AlphaFoldDB" id="A0A6S6UDH3"/>
<protein>
    <submittedName>
        <fullName evidence="2">Uncharacterized protein</fullName>
    </submittedName>
</protein>
<reference evidence="2" key="1">
    <citation type="submission" date="2020-01" db="EMBL/GenBank/DDBJ databases">
        <authorList>
            <person name="Meier V. D."/>
            <person name="Meier V D."/>
        </authorList>
    </citation>
    <scope>NUCLEOTIDE SEQUENCE</scope>
    <source>
        <strain evidence="2">HLG_WM_MAG_10</strain>
    </source>
</reference>
<proteinExistence type="predicted"/>
<feature type="transmembrane region" description="Helical" evidence="1">
    <location>
        <begin position="64"/>
        <end position="83"/>
    </location>
</feature>
<dbReference type="EMBL" id="CACVAQ010000524">
    <property type="protein sequence ID" value="CAA6829888.1"/>
    <property type="molecule type" value="Genomic_DNA"/>
</dbReference>
<gene>
    <name evidence="2" type="ORF">HELGO_WM25864</name>
</gene>